<dbReference type="AlphaFoldDB" id="A0A645JB23"/>
<proteinExistence type="predicted"/>
<accession>A0A645JB23</accession>
<evidence type="ECO:0000313" key="1">
    <source>
        <dbReference type="EMBL" id="MPN60322.1"/>
    </source>
</evidence>
<comment type="caution">
    <text evidence="1">The sequence shown here is derived from an EMBL/GenBank/DDBJ whole genome shotgun (WGS) entry which is preliminary data.</text>
</comment>
<sequence length="93" mass="10326">MPVCNGIGEAIHARKSVIRRIVDLAGDDLRLAVRGYADGGNAEITTQMQLVHVQRRIRVNIPVVLEYIHRDLVLVVGLCGVILRLDSIVHLHD</sequence>
<organism evidence="1">
    <name type="scientific">bioreactor metagenome</name>
    <dbReference type="NCBI Taxonomy" id="1076179"/>
    <lineage>
        <taxon>unclassified sequences</taxon>
        <taxon>metagenomes</taxon>
        <taxon>ecological metagenomes</taxon>
    </lineage>
</organism>
<protein>
    <submittedName>
        <fullName evidence="1">Uncharacterized protein</fullName>
    </submittedName>
</protein>
<reference evidence="1" key="1">
    <citation type="submission" date="2019-08" db="EMBL/GenBank/DDBJ databases">
        <authorList>
            <person name="Kucharzyk K."/>
            <person name="Murdoch R.W."/>
            <person name="Higgins S."/>
            <person name="Loffler F."/>
        </authorList>
    </citation>
    <scope>NUCLEOTIDE SEQUENCE</scope>
</reference>
<dbReference type="EMBL" id="VSSQ01135438">
    <property type="protein sequence ID" value="MPN60322.1"/>
    <property type="molecule type" value="Genomic_DNA"/>
</dbReference>
<name>A0A645JB23_9ZZZZ</name>
<gene>
    <name evidence="1" type="ORF">SDC9_208050</name>
</gene>